<keyword evidence="2" id="KW-1133">Transmembrane helix</keyword>
<feature type="transmembrane region" description="Helical" evidence="2">
    <location>
        <begin position="39"/>
        <end position="61"/>
    </location>
</feature>
<dbReference type="Pfam" id="PF24800">
    <property type="entry name" value="DUF7702"/>
    <property type="match status" value="1"/>
</dbReference>
<name>A0AA39L4S8_SARSR</name>
<comment type="caution">
    <text evidence="4">The sequence shown here is derived from an EMBL/GenBank/DDBJ whole genome shotgun (WGS) entry which is preliminary data.</text>
</comment>
<feature type="transmembrane region" description="Helical" evidence="2">
    <location>
        <begin position="145"/>
        <end position="165"/>
    </location>
</feature>
<evidence type="ECO:0000256" key="2">
    <source>
        <dbReference type="SAM" id="Phobius"/>
    </source>
</evidence>
<dbReference type="InterPro" id="IPR056119">
    <property type="entry name" value="DUF7702"/>
</dbReference>
<keyword evidence="2" id="KW-0472">Membrane</keyword>
<feature type="transmembrane region" description="Helical" evidence="2">
    <location>
        <begin position="67"/>
        <end position="91"/>
    </location>
</feature>
<feature type="transmembrane region" description="Helical" evidence="2">
    <location>
        <begin position="6"/>
        <end position="27"/>
    </location>
</feature>
<evidence type="ECO:0000313" key="4">
    <source>
        <dbReference type="EMBL" id="KAK0384153.1"/>
    </source>
</evidence>
<feature type="transmembrane region" description="Helical" evidence="2">
    <location>
        <begin position="112"/>
        <end position="133"/>
    </location>
</feature>
<dbReference type="PANTHER" id="PTHR42109:SF2">
    <property type="entry name" value="INTEGRAL MEMBRANE PROTEIN"/>
    <property type="match status" value="1"/>
</dbReference>
<dbReference type="PANTHER" id="PTHR42109">
    <property type="entry name" value="UNPLACED GENOMIC SCAFFOLD UM_SCAF_CONTIG_1.265, WHOLE GENOME SHOTGUN SEQUENCE"/>
    <property type="match status" value="1"/>
</dbReference>
<sequence>MVFRSVDIVALVELGFYVPALLAAFIVCSRHGFSRSSGWYYTFTLCLIRAIGAVCQLVTIAKPDSLGLIKTVLVLNHIGLTPLLLATLGMLSRLVDWINFKLDPPLLTVKHFRLAQLFVLLGAVFGIIGISQATSTSSVSTWSRVAVLCYAATYLLLVFFFVRSASYVSYLPDSEHLLTPVITMALPLVLARLVYQLLLVFVNRGPFSRNDRHVAPSIAMSVAEEMLVVLMFLALGLKLRKLSEAEQGPILMRPWKDRTKRRGRRRDGGMQGDDGLTYR</sequence>
<accession>A0AA39L4S8</accession>
<feature type="transmembrane region" description="Helical" evidence="2">
    <location>
        <begin position="177"/>
        <end position="198"/>
    </location>
</feature>
<dbReference type="AlphaFoldDB" id="A0AA39L4S8"/>
<organism evidence="4 5">
    <name type="scientific">Sarocladium strictum</name>
    <name type="common">Black bundle disease fungus</name>
    <name type="synonym">Acremonium strictum</name>
    <dbReference type="NCBI Taxonomy" id="5046"/>
    <lineage>
        <taxon>Eukaryota</taxon>
        <taxon>Fungi</taxon>
        <taxon>Dikarya</taxon>
        <taxon>Ascomycota</taxon>
        <taxon>Pezizomycotina</taxon>
        <taxon>Sordariomycetes</taxon>
        <taxon>Hypocreomycetidae</taxon>
        <taxon>Hypocreales</taxon>
        <taxon>Sarocladiaceae</taxon>
        <taxon>Sarocladium</taxon>
    </lineage>
</organism>
<keyword evidence="5" id="KW-1185">Reference proteome</keyword>
<feature type="region of interest" description="Disordered" evidence="1">
    <location>
        <begin position="259"/>
        <end position="279"/>
    </location>
</feature>
<feature type="transmembrane region" description="Helical" evidence="2">
    <location>
        <begin position="218"/>
        <end position="237"/>
    </location>
</feature>
<keyword evidence="2" id="KW-0812">Transmembrane</keyword>
<dbReference type="Proteomes" id="UP001175261">
    <property type="component" value="Unassembled WGS sequence"/>
</dbReference>
<reference evidence="4" key="1">
    <citation type="submission" date="2022-10" db="EMBL/GenBank/DDBJ databases">
        <title>Determination and structural analysis of whole genome sequence of Sarocladium strictum F4-1.</title>
        <authorList>
            <person name="Hu L."/>
            <person name="Jiang Y."/>
        </authorList>
    </citation>
    <scope>NUCLEOTIDE SEQUENCE</scope>
    <source>
        <strain evidence="4">F4-1</strain>
    </source>
</reference>
<feature type="domain" description="DUF7702" evidence="3">
    <location>
        <begin position="7"/>
        <end position="241"/>
    </location>
</feature>
<evidence type="ECO:0000313" key="5">
    <source>
        <dbReference type="Proteomes" id="UP001175261"/>
    </source>
</evidence>
<proteinExistence type="predicted"/>
<protein>
    <recommendedName>
        <fullName evidence="3">DUF7702 domain-containing protein</fullName>
    </recommendedName>
</protein>
<evidence type="ECO:0000256" key="1">
    <source>
        <dbReference type="SAM" id="MobiDB-lite"/>
    </source>
</evidence>
<dbReference type="EMBL" id="JAPDFR010000008">
    <property type="protein sequence ID" value="KAK0384153.1"/>
    <property type="molecule type" value="Genomic_DNA"/>
</dbReference>
<evidence type="ECO:0000259" key="3">
    <source>
        <dbReference type="Pfam" id="PF24800"/>
    </source>
</evidence>
<gene>
    <name evidence="4" type="ORF">NLU13_8242</name>
</gene>